<sequence length="113" mass="13154">MLCQHQPEEQAAGERFPPRVHRPHGWQIDQLHARSGHLGRIIRVRRKRAHSARVESQIAVQRALVIQRGDQRDQRRPIGEREHARLNSREIFLHDHAATAQSKRAFFHHGAHG</sequence>
<dbReference type="EMBL" id="VSSQ01033376">
    <property type="protein sequence ID" value="MPM84950.1"/>
    <property type="molecule type" value="Genomic_DNA"/>
</dbReference>
<feature type="region of interest" description="Disordered" evidence="1">
    <location>
        <begin position="1"/>
        <end position="21"/>
    </location>
</feature>
<accession>A0A645D607</accession>
<dbReference type="AlphaFoldDB" id="A0A645D607"/>
<protein>
    <submittedName>
        <fullName evidence="2">Uncharacterized protein</fullName>
    </submittedName>
</protein>
<gene>
    <name evidence="2" type="ORF">SDC9_132026</name>
</gene>
<name>A0A645D607_9ZZZZ</name>
<evidence type="ECO:0000313" key="2">
    <source>
        <dbReference type="EMBL" id="MPM84950.1"/>
    </source>
</evidence>
<organism evidence="2">
    <name type="scientific">bioreactor metagenome</name>
    <dbReference type="NCBI Taxonomy" id="1076179"/>
    <lineage>
        <taxon>unclassified sequences</taxon>
        <taxon>metagenomes</taxon>
        <taxon>ecological metagenomes</taxon>
    </lineage>
</organism>
<comment type="caution">
    <text evidence="2">The sequence shown here is derived from an EMBL/GenBank/DDBJ whole genome shotgun (WGS) entry which is preliminary data.</text>
</comment>
<evidence type="ECO:0000256" key="1">
    <source>
        <dbReference type="SAM" id="MobiDB-lite"/>
    </source>
</evidence>
<proteinExistence type="predicted"/>
<reference evidence="2" key="1">
    <citation type="submission" date="2019-08" db="EMBL/GenBank/DDBJ databases">
        <authorList>
            <person name="Kucharzyk K."/>
            <person name="Murdoch R.W."/>
            <person name="Higgins S."/>
            <person name="Loffler F."/>
        </authorList>
    </citation>
    <scope>NUCLEOTIDE SEQUENCE</scope>
</reference>